<dbReference type="PANTHER" id="PTHR39072">
    <property type="entry name" value="RE48511P"/>
    <property type="match status" value="1"/>
</dbReference>
<keyword evidence="8" id="KW-0472">Membrane</keyword>
<feature type="compositionally biased region" description="Polar residues" evidence="7">
    <location>
        <begin position="3589"/>
        <end position="3598"/>
    </location>
</feature>
<feature type="compositionally biased region" description="Basic and acidic residues" evidence="7">
    <location>
        <begin position="3639"/>
        <end position="3648"/>
    </location>
</feature>
<dbReference type="Gene3D" id="3.30.70.960">
    <property type="entry name" value="SEA domain"/>
    <property type="match status" value="1"/>
</dbReference>
<dbReference type="SMART" id="SM00179">
    <property type="entry name" value="EGF_CA"/>
    <property type="match status" value="1"/>
</dbReference>
<feature type="domain" description="SEA" evidence="9">
    <location>
        <begin position="6362"/>
        <end position="6494"/>
    </location>
</feature>
<feature type="domain" description="EGF-like" evidence="10">
    <location>
        <begin position="6539"/>
        <end position="6574"/>
    </location>
</feature>
<dbReference type="GO" id="GO:0005509">
    <property type="term" value="F:calcium ion binding"/>
    <property type="evidence" value="ECO:0007669"/>
    <property type="project" value="InterPro"/>
</dbReference>
<feature type="disulfide bond" evidence="6">
    <location>
        <begin position="6564"/>
        <end position="6573"/>
    </location>
</feature>
<evidence type="ECO:0000256" key="2">
    <source>
        <dbReference type="ARBA" id="ARBA00022692"/>
    </source>
</evidence>
<feature type="compositionally biased region" description="Polar residues" evidence="7">
    <location>
        <begin position="5972"/>
        <end position="5984"/>
    </location>
</feature>
<feature type="region of interest" description="Disordered" evidence="7">
    <location>
        <begin position="1569"/>
        <end position="1605"/>
    </location>
</feature>
<evidence type="ECO:0000313" key="12">
    <source>
        <dbReference type="Proteomes" id="UP001054837"/>
    </source>
</evidence>
<dbReference type="SUPFAM" id="SSF57424">
    <property type="entry name" value="LDL receptor-like module"/>
    <property type="match status" value="1"/>
</dbReference>
<dbReference type="InterPro" id="IPR009030">
    <property type="entry name" value="Growth_fac_rcpt_cys_sf"/>
</dbReference>
<dbReference type="Pfam" id="PF07645">
    <property type="entry name" value="EGF_CA"/>
    <property type="match status" value="1"/>
</dbReference>
<dbReference type="SUPFAM" id="SSF82671">
    <property type="entry name" value="SEA domain"/>
    <property type="match status" value="1"/>
</dbReference>
<evidence type="ECO:0000259" key="10">
    <source>
        <dbReference type="PROSITE" id="PS50026"/>
    </source>
</evidence>
<feature type="compositionally biased region" description="Polar residues" evidence="7">
    <location>
        <begin position="5531"/>
        <end position="5552"/>
    </location>
</feature>
<feature type="compositionally biased region" description="Basic and acidic residues" evidence="7">
    <location>
        <begin position="2793"/>
        <end position="2811"/>
    </location>
</feature>
<evidence type="ECO:0000256" key="7">
    <source>
        <dbReference type="SAM" id="MobiDB-lite"/>
    </source>
</evidence>
<keyword evidence="2 8" id="KW-0812">Transmembrane</keyword>
<evidence type="ECO:0000256" key="5">
    <source>
        <dbReference type="ARBA" id="ARBA00023157"/>
    </source>
</evidence>
<feature type="region of interest" description="Disordered" evidence="7">
    <location>
        <begin position="2791"/>
        <end position="2815"/>
    </location>
</feature>
<feature type="compositionally biased region" description="Low complexity" evidence="7">
    <location>
        <begin position="5636"/>
        <end position="5658"/>
    </location>
</feature>
<feature type="region of interest" description="Disordered" evidence="7">
    <location>
        <begin position="4919"/>
        <end position="5047"/>
    </location>
</feature>
<dbReference type="InterPro" id="IPR001881">
    <property type="entry name" value="EGF-like_Ca-bd_dom"/>
</dbReference>
<dbReference type="InterPro" id="IPR000082">
    <property type="entry name" value="SEA_dom"/>
</dbReference>
<evidence type="ECO:0000256" key="3">
    <source>
        <dbReference type="ARBA" id="ARBA00022737"/>
    </source>
</evidence>
<feature type="compositionally biased region" description="Low complexity" evidence="7">
    <location>
        <begin position="4459"/>
        <end position="4470"/>
    </location>
</feature>
<dbReference type="Pfam" id="PF01390">
    <property type="entry name" value="SEA"/>
    <property type="match status" value="1"/>
</dbReference>
<proteinExistence type="predicted"/>
<feature type="compositionally biased region" description="Polar residues" evidence="7">
    <location>
        <begin position="3470"/>
        <end position="3491"/>
    </location>
</feature>
<dbReference type="InterPro" id="IPR018097">
    <property type="entry name" value="EGF_Ca-bd_CS"/>
</dbReference>
<dbReference type="SMART" id="SM00181">
    <property type="entry name" value="EGF"/>
    <property type="match status" value="3"/>
</dbReference>
<feature type="compositionally biased region" description="Low complexity" evidence="7">
    <location>
        <begin position="5604"/>
        <end position="5626"/>
    </location>
</feature>
<feature type="compositionally biased region" description="Low complexity" evidence="7">
    <location>
        <begin position="6280"/>
        <end position="6306"/>
    </location>
</feature>
<evidence type="ECO:0000256" key="6">
    <source>
        <dbReference type="PROSITE-ProRule" id="PRU00076"/>
    </source>
</evidence>
<dbReference type="PROSITE" id="PS50068">
    <property type="entry name" value="LDLRA_2"/>
    <property type="match status" value="2"/>
</dbReference>
<dbReference type="InterPro" id="IPR049883">
    <property type="entry name" value="NOTCH1_EGF-like"/>
</dbReference>
<comment type="caution">
    <text evidence="6">Lacks conserved residue(s) required for the propagation of feature annotation.</text>
</comment>
<keyword evidence="12" id="KW-1185">Reference proteome</keyword>
<dbReference type="InterPro" id="IPR036364">
    <property type="entry name" value="SEA_dom_sf"/>
</dbReference>
<feature type="compositionally biased region" description="Polar residues" evidence="7">
    <location>
        <begin position="3511"/>
        <end position="3531"/>
    </location>
</feature>
<dbReference type="Gene3D" id="2.10.25.10">
    <property type="entry name" value="Laminin"/>
    <property type="match status" value="1"/>
</dbReference>
<feature type="compositionally biased region" description="Low complexity" evidence="7">
    <location>
        <begin position="6080"/>
        <end position="6095"/>
    </location>
</feature>
<feature type="region of interest" description="Disordered" evidence="7">
    <location>
        <begin position="6076"/>
        <end position="6099"/>
    </location>
</feature>
<keyword evidence="3" id="KW-0677">Repeat</keyword>
<feature type="region of interest" description="Disordered" evidence="7">
    <location>
        <begin position="5531"/>
        <end position="5566"/>
    </location>
</feature>
<dbReference type="Pfam" id="PF15950">
    <property type="entry name" value="DUF4758"/>
    <property type="match status" value="2"/>
</dbReference>
<feature type="region of interest" description="Disordered" evidence="7">
    <location>
        <begin position="1899"/>
        <end position="1920"/>
    </location>
</feature>
<dbReference type="SUPFAM" id="SSF57184">
    <property type="entry name" value="Growth factor receptor domain"/>
    <property type="match status" value="1"/>
</dbReference>
<dbReference type="PROSITE" id="PS50026">
    <property type="entry name" value="EGF_3"/>
    <property type="match status" value="2"/>
</dbReference>
<feature type="compositionally biased region" description="Acidic residues" evidence="7">
    <location>
        <begin position="4937"/>
        <end position="4967"/>
    </location>
</feature>
<dbReference type="PROSITE" id="PS00010">
    <property type="entry name" value="ASX_HYDROXYL"/>
    <property type="match status" value="1"/>
</dbReference>
<feature type="region of interest" description="Disordered" evidence="7">
    <location>
        <begin position="6262"/>
        <end position="6309"/>
    </location>
</feature>
<feature type="region of interest" description="Disordered" evidence="7">
    <location>
        <begin position="1"/>
        <end position="22"/>
    </location>
</feature>
<dbReference type="PRINTS" id="PR00261">
    <property type="entry name" value="LDLRECEPTOR"/>
</dbReference>
<reference evidence="11 12" key="1">
    <citation type="submission" date="2021-06" db="EMBL/GenBank/DDBJ databases">
        <title>Caerostris darwini draft genome.</title>
        <authorList>
            <person name="Kono N."/>
            <person name="Arakawa K."/>
        </authorList>
    </citation>
    <scope>NUCLEOTIDE SEQUENCE [LARGE SCALE GENOMIC DNA]</scope>
</reference>
<dbReference type="InterPro" id="IPR000742">
    <property type="entry name" value="EGF"/>
</dbReference>
<feature type="compositionally biased region" description="Low complexity" evidence="7">
    <location>
        <begin position="3599"/>
        <end position="3608"/>
    </location>
</feature>
<keyword evidence="5 6" id="KW-1015">Disulfide bond</keyword>
<feature type="region of interest" description="Disordered" evidence="7">
    <location>
        <begin position="5970"/>
        <end position="6002"/>
    </location>
</feature>
<keyword evidence="1 6" id="KW-0245">EGF-like domain</keyword>
<feature type="compositionally biased region" description="Acidic residues" evidence="7">
    <location>
        <begin position="3548"/>
        <end position="3557"/>
    </location>
</feature>
<feature type="region of interest" description="Disordered" evidence="7">
    <location>
        <begin position="3509"/>
        <end position="3662"/>
    </location>
</feature>
<dbReference type="PANTHER" id="PTHR39072:SF3">
    <property type="entry name" value="RE48511P"/>
    <property type="match status" value="1"/>
</dbReference>
<protein>
    <submittedName>
        <fullName evidence="11">Uncharacterized protein</fullName>
    </submittedName>
</protein>
<dbReference type="Gene3D" id="4.10.400.10">
    <property type="entry name" value="Low-density Lipoprotein Receptor"/>
    <property type="match status" value="1"/>
</dbReference>
<feature type="transmembrane region" description="Helical" evidence="8">
    <location>
        <begin position="6578"/>
        <end position="6602"/>
    </location>
</feature>
<organism evidence="11 12">
    <name type="scientific">Caerostris darwini</name>
    <dbReference type="NCBI Taxonomy" id="1538125"/>
    <lineage>
        <taxon>Eukaryota</taxon>
        <taxon>Metazoa</taxon>
        <taxon>Ecdysozoa</taxon>
        <taxon>Arthropoda</taxon>
        <taxon>Chelicerata</taxon>
        <taxon>Arachnida</taxon>
        <taxon>Araneae</taxon>
        <taxon>Araneomorphae</taxon>
        <taxon>Entelegynae</taxon>
        <taxon>Araneoidea</taxon>
        <taxon>Araneidae</taxon>
        <taxon>Caerostris</taxon>
    </lineage>
</organism>
<dbReference type="EMBL" id="BPLQ01008196">
    <property type="protein sequence ID" value="GIY35719.1"/>
    <property type="molecule type" value="Genomic_DNA"/>
</dbReference>
<dbReference type="Proteomes" id="UP001054837">
    <property type="component" value="Unassembled WGS sequence"/>
</dbReference>
<evidence type="ECO:0000313" key="11">
    <source>
        <dbReference type="EMBL" id="GIY35719.1"/>
    </source>
</evidence>
<feature type="domain" description="EGF-like" evidence="10">
    <location>
        <begin position="6491"/>
        <end position="6530"/>
    </location>
</feature>
<dbReference type="CDD" id="cd00054">
    <property type="entry name" value="EGF_CA"/>
    <property type="match status" value="1"/>
</dbReference>
<evidence type="ECO:0000256" key="8">
    <source>
        <dbReference type="SAM" id="Phobius"/>
    </source>
</evidence>
<feature type="compositionally biased region" description="Basic and acidic residues" evidence="7">
    <location>
        <begin position="1569"/>
        <end position="1580"/>
    </location>
</feature>
<evidence type="ECO:0000256" key="1">
    <source>
        <dbReference type="ARBA" id="ARBA00022536"/>
    </source>
</evidence>
<dbReference type="InterPro" id="IPR000152">
    <property type="entry name" value="EGF-type_Asp/Asn_hydroxyl_site"/>
</dbReference>
<feature type="region of interest" description="Disordered" evidence="7">
    <location>
        <begin position="4429"/>
        <end position="4470"/>
    </location>
</feature>
<accession>A0AAV4SNZ9</accession>
<dbReference type="PROSITE" id="PS01187">
    <property type="entry name" value="EGF_CA"/>
    <property type="match status" value="1"/>
</dbReference>
<feature type="region of interest" description="Disordered" evidence="7">
    <location>
        <begin position="6637"/>
        <end position="6660"/>
    </location>
</feature>
<feature type="compositionally biased region" description="Polar residues" evidence="7">
    <location>
        <begin position="5837"/>
        <end position="5850"/>
    </location>
</feature>
<keyword evidence="4 8" id="KW-1133">Transmembrane helix</keyword>
<name>A0AAV4SNZ9_9ARAC</name>
<feature type="compositionally biased region" description="Basic and acidic residues" evidence="7">
    <location>
        <begin position="1899"/>
        <end position="1918"/>
    </location>
</feature>
<dbReference type="InterPro" id="IPR031866">
    <property type="entry name" value="DUF4758"/>
</dbReference>
<evidence type="ECO:0000256" key="4">
    <source>
        <dbReference type="ARBA" id="ARBA00022989"/>
    </source>
</evidence>
<gene>
    <name evidence="11" type="primary">AVEN_41824_1</name>
    <name evidence="11" type="ORF">CDAR_185411</name>
</gene>
<sequence length="6717" mass="745409">MDRLTSFASPDNSPGTRYDPLSSSLVHSSEDGGVTRFIAVTLSAKIWKLRLNFCKFVLVHVLGKLNSNVINNLLEVSECNTQEEFTCQTIHQCIPKERYHDGWPDCDDGSDEECSRGQHRCRCGLPHCVDIHKVKDGVKDCEDGSDEDDKKNSTKRCPDESRLQDLLAVERRRKKRQIHQHGMDRKTSDELDDLEKIRSETFHLRPAMARMIPNNFQYSYTKFLSDRQNAQEANYFNPGYAISDETKVLEVPKILPTKTQKYRTSTEFEQYGSLNSGKIYQTAVNEPVSVVPTAEYTVIKFDHELPSKSILRKRTEDMAKKTYILKQQPKRIGDVIQKIAALFSNNSGPKNVSQDQKKEIEKNYDNNFNKRKLLSLSDSEELLKLEDGTIPKNKRDISGKEGIGHIPLVLTPTIPYVPQSSIHTTGVITSTTGTDIINGRTTEWTTIVEGTYIDGTYAHVVQSTSRIFYTVSKEEATKSIKPVSTKSSDVFHPKSKIIESPKKLSHTSSSKLQSSPVSVTSYELNSVSKSNEGAIMHNLDDLISILSSSEEENKLSITPTPALSTEILNLSGDKMDTLVSEEFARSEILLTTSDFDITKPSVVSDFDSSLKPKIPFLGTSEDISKSNLTKSDSEDLLFINIVGRMVGNTSNSTLNAETTSTSIEEINIPLDSSMFSISTSSTDEIESTSIPIPVNSLSSNPDDSLMSVTSFFMSTSLMSEVPEKSDSLLGSEDSISAKDSNNEDLIKMETSLKVPELTDLLPIFESNFDASPSSVVSSSTQMNTIILNTMETSIPVIEDINTESVKIEFNTENFFINPEEAINSINFISSDSSEVEISTQIIPSIIDFESSSMQWSLSITPSIVNLNSEILNSRLSDEPSLVTSDISLSSSDTENIVSSSVGIPNTVESPSMSTVLSVAESDEIKKTNSEIINASDESTSDVVVFFGIASTLTKPSEEKTIVTHILEEVEKNSESEIVIISSIPEAFEDSTSVSVPEHTSEINSLDTSMTSMEKLPDLTVLLLPSINLDELKTFVGSAQAASSTHSPEIDPSKVEELISSHASENKEETSRRKKRDVDQSVTVLRDGRIISTDARVYLTPTTHYTTYTYFTTILLPNGGTQIKSSLHVDSVIVQPSERAVYGLGEGPCCDGAIRHTNIDDGYGSLATVRRPGDDAHYHIETVPYDVGRASEVTHRTTFTYYTTRFRPGTSYVETRKETETNVSPLSTGRYSPFEIGTYYDPYHTEAPAYYTEDPYIGGSRPTDITHRTTYTYYTTRFRNGVPIVETHKDTVTDSTLIPTYYRPGQAHTNNVRTALPSYSQRIDPNLYRPSSVTHRTTYTYHTTRFRDGVPIVNTREQTETNVTPIPTYSRPRNTIVRTQNRVVPTRVVERPVDRTVYDYPNRGSDPYITHRTTFTYYTTRLIGGDVQIDTRYVTETNVSPNPTVPYVRGTVHAQPNYDGYDYYETECPVCRESQRATPVRYVPNTRIASAHTLEVPRDRVRGRTPDQRSERLQPSIRPSTATHYSTYTYATTQLERGGNPVVRTREHTVTEVLSDVVLPTLKFGDRIRSKRAVQPEERDPTNNGRSLVRHNFARGSSYADGRQGRRIVANGEVPDRNRVNNYNSGIKPKENAQPNGNIYPNNVPYADSEIKPTSITYYSTYTYFTTELGDGTPVIKTREHTVTEILTDVIVPTVSRLRKLVENTESYQARNRRVRSIDTNVFRRKLLSVSDSDIENDSSISPTSVVTPPLPVILTSTSSLLPETLNGKDRFDIADIYTTEKNSSENHNNLNETLIDKFTSQNESNDVSKQTTEDDRINHSAINTDNENKTKDMPINLSNDDKVGVNNISLENNSENTTSLENLLTPKVSPVVHNEENSTNKTLPNLKENINATEIKSLDDLENHSENETSHTELKSKETIQPLIKSDENTSSVNAMDLLKTQNMSNEKEEKLHSDLNTEIILVNSFKESLKDVSTSSKVAFDETDDLFNSPIESSSSIPFSFSSTALLSSFDGKSSTSVNGLLIGTYDSLHHTQPSFPAMFSESPKLLSTFQTPSMDNFHTISKPYSESISALGKSDTLDLLESADLVAEGAEYRHSIVASPATHYTTYTYYTTVLKPGGERVIDTSTKVVAATYNQSPATHAIYHDGDRNVNRRNSYRQNNYNIKPPSKCCGDSKTIRPTKRYELIPERAVPHTYSVHPNRQHNEPYRPSFATKVRGPFYHTDTGHANECPSCLRDTSKHSYQDVRDLKNENNYRKALGRNYLTSIPVHRSSEYRRKVPDRVPNTVFQYDPIPTQRQKVPNRVPNTVYQYDPIPTQRQKAPVRVPNTVYQQDPAIKPTRVTYFSTYTYFTTELMDGSPTVRSREHTVTEILTDVVLPTVTSLHNQAATRSPTYRRGKRYVPDYEFLKSDSDYYNNLKPFFKRGLLSKDNNDDHFLVNNDWDAKLHSSRISDSREESVLIKETNKVSTVDLDKDYYTDFSGDLTLNAAEVLYKTIRATPVTHYTTNTYYTTILKPGNRREVQTNTKLVSSIYYPDIQATTTYSGRSTAVHRNYRQPKYQEICNTCRNRQESTRYQKPYYINPKQSENKKPGYNLHNRNLKPTNRQNVVKFSPPVQPSLVTFYSTYTYFTTELGGPTPIVRSREHTVTEILSDVIVPTVLKSRPKRSEIPIAITTTDSPSFATLSPKFGFRKLLALDDLDDSVGSFTRETEEEVKPLVKDLQSIYHNRDEESLNKNILVSSPIFNDIPSSVDFHNFTKDTEESNDDFLSDSQFSKAYAAYLEFLKSAEPQPLSSDRDIAKKVESSPTKEESYSKTPKSSKYIVPKFTATVSVPVSKSDTKNMISTLTSNATRNGRMTKFTTTIYGTYINGVYAQRAESNSEIIPITETDMPIGATTLLFSPSRLPGLVRSIVSRKIRGPVAVHLTTEIHGVFVGGAYAQTARVFTSSQPLSSTREPFRHRIPSHTTISASVPGSRKTGLLSSRVLKSKIEGSKTLLFVSEIYGTHIGGAYAHLGTYTTRTIFATTTSETPTVTSISPTETSSTLSTYHMEDLTTGLVTASVSDKILDDTTIRYHYEVYGTFLDGTYAHVPSISTETFLPSETQLFSSYADINFEYSSDVYTNIIPDVSPSLIHSSIIPASKIQKVGLIEASSRVHVENGTTTKHIFEVHGTYLDGTYAHVPSITVETIMPSSTIKNNVEESTELIEVKDSESETVGPEFEILTIFSSATNSVPLTDVSSEFETIIIANEKDLYEIDIESNPSENFETPEEKLTTTISTIDLSFDTTLIENIVSDSASQQPAFAPILLPEALRTSFAQGARSYRLRRNEPFQIYLRSSFTDSTNNLEKTQELSLVTNTTPLPSSVLEELSLDVITSTKKVKHTLNTAKNKCSDCKESSANKNLKLMKHSSKFDLNPKNSIILKRSKRSTRERSSFGNKRFGAASTTSARKFGSTPFSKRREEISPSRGFSRPVSSNNNNRQTSVYSSKPYSAYNTQSKSVPNFLLRNQRNKQTESVNKPSTSVNVKPFSSSKLNILPSRTRKFGKKDEEENKPDEDFEASEAIVESVTEESLMPSSTSRFRRPAKLPKFNVRSTPSRNIPSKSSSQPLSSRYQPKSSSIAPLRRSRPTLKTLNLRSKQKSIRRERTEDIRPSITEQTETSSTKRRFTLTTTFSLSIKPTASLMDDIENSNNLQEDTSLSKRKNKSRNSNSRGRQGNAYKPVYDNEDNELTVEPPKALPLPVFGRSRGTKRPPKFDPRTIRSSSTTPITYITGESSVMYDEIDDLEMTSSLTGPITVTDVFTTTKTLPVHLGLRTSFATITTTAYSTSTLRREDLTTLTIGGVTKTLVSAITGLPDANLPPDKQFTVVTEILIASTEIESTSLVAMKVGYGTRTDTVVNKRIMTTLTTQTNTIFEQRSAAPQLPQMHQMPQMPQMPQMHQMPQIPQQYPYFPNPFAPPMPLQNTEFSLSLSENSFISTQTITSTKVLPLFLNGKTIFTTLTSTTLSEETLVKTTTIKVPAPPTAHPFIFPQPVFILPSVTTEVTIQFTAHNGEVFSIVTMITVPLQLNGHTRFARSVREIDASLPYNSENVGQTDSTSSFTTQFSDNKHNNIYNENLPFQLNLQSSFVSQSDNVHNKNNQMATESINELLNTIDKIETSSNNLQSPDSKISKLTYTKIQPSIKNIESNRFRKENSEDANTFKIRKLLQFEAENYDNDNLKTLKLETISRPDEFFKELMSTLSGIRYETEGINPFPLLGAGVNPDSLDRPIPSVRVIPTRRAYIRRIRPEGPQNLSPDDLGDEYNFRTNPQNFPPNMPNFFQRPPEGMRNENFGITRNAPFGNMGFPQPEMSGMNFEPMGVLQYFSPNRPNSPSEAPMGDFGRIRNPQNYAVTRINRPPERFEPARNLQNNFPPERANPSSFNNGYNAVRNVPNYSPTRQNIPPPQNDDLVATPNEANEESPRIPSRRIPTSPTNVPRRVIRLRRPVSPQQNTPQPLLERKPIINSLPDIDDYEEEIKVVRARGPATNTASNQEFRRPSRVRGNLNNDIEKVPQPNVPAVPLTYYTTFTYMTTFLNGPSTAYSTREAVVSNIATETLNPRLVELIRSRGGFTTQNGVQTAVPLGSRAQGATTTIVNLASRVQLYNSDVYYGGSNSRSPDILPSMKKEEEISPSKSTVHITDIAKLPKTYYTLFTYYYTLRDGDKSTHSQRSETISNVDTKTEPFLMQDFASTIDSNGLLTIKPNEQLVNVGLRTAGGTTTEVNLQMKTLVHFDDIRNAVVDRGGITPTLIEVVPSETDSIYNNYLEPDDAEVQDQQTYPQTVPIEPSFASETVSNLNRVSSSNREATPEIPDNNRIVRTQAQRGPLRITTTVVQRPGSLRSGVFAQRPGVRVRVRPVTTRIPSSEAKTDSDVVNPVSSVLLASFESSRGSSDEPSPTTTTESEEEEDDNDFSGEDDEDETETETPEDDETTTEVTNQGNVPAGRKRLKITIRRSPGVSASRSNTRIIRPSRTRPRFYVVTRTASPDGGPPRPPKRPVSVKVSRRPRPSAEPQYETYTKMTSVPVVFGLSTTYRNALVTSSSLVTKNDIEPKKFTTLEETNSRVATETLDPDADLSFVSTTTVDYSDVVSPSYNPVSPVADTRPPAQTLKAQLVNNQLNVGPRVNLVTKVSNGVSLIVASDGDADSMLKLSQPTLTLKPTMVTDALLMMNKGITTLYEPRTFYTTFTFFTTFFSEGTPSIATSEQVITNVYSVPVTQTVAPNEPITVTETSENLVSTTFYTTHTFFATLFNGSETIVTPLEELQSSVISSTETYTITKTIIPTPSATLTTEVKTTEAPKVVPQPSSTTTTSVYRTVTNYVTLFRESETIVSPLEEIETDIVTLTIDNNQGIPPASQPPQDLYTTRTIQATNTHYITLFSGSESILSSITEVAPSVITELVKQLQEPTTTTFIAPSSTLFTESSTLFTQLKSSAPSSPPSVEPTFQDLVPSIRTQYTTLTYFTTLFTDSSTILSSREEIATSYITLFVPVPLPGATTSQPSDMFTQQSNSNTQIVNTKSSEEPRPTPKPGSEILTFYTTYTYYTTLFRGTETIISDSETVVTQYVTIESTPTDTVPQQSTSSPPTFSRSTPSDAFEIRIEPTSTKSSSTSSTSEPTEFSISSSDSKPESESEDDIQIIGVSTKVESSEDKPSVLTGTPTIDSNGATHILLTDFIVPSSEQPSSPSPTLTSRFVTPSLPSSISSRRFTSRSRITLFPRETTTPSSARDSASDLATTRLTDANVATHHMAIHPTTTYQSGSSQTLGIKPGAVIDLSDVLTNTNLVGNLGETIKDIVNLFAANGNKPRNNSSKLSETTNEPPPKPPSGGITVSSSEDPVYIPIGAIGRTTKSSISPTQVRPAGILQPSTILTGFIPMLTEEEKEKLEEESKKRDSVEKDISASTLTSVVFGSNTIFIQPSGTDTGIPATIHISEGDGRFHSSFNEPNLQGSVSNQENNQNQQATPGISNTESTSLITGLETIFFGFPDARQPPPLTTSHIQGSVSTSSIVGIETIFFDSPGNFFTPGANQINISGATTIFGTFPAGAESSSSSTPSPSTINSSSGDTTIFFPVPGGNNGQPSSPGTRYVTSVESVTLTLTLTTSSVYQTEGTPVTVTSVLTTTIPPRTFVSTIIGSRTILGTQPEPTEAVQVIPSLQPSESTTTVTTTTLIFNSIATTVVRTLVIPTNALQPTKVSTNTATEDPKLALGGVAVPGQKPKPTVTTRKPIQLFKSGNRPTEPTTPKPARAGPPLKLFPTKPPTTTAKPTPARPTTTKKTFRKPGKTLIPIVDGCPRECNLKNKEVCKQNPDRSWSCQCRPGFFKTEGSDECKDVKSYVVVVRVLKMGGNDISYQPELNNYLSDEYKNLTTTARKAVDDAYKTSSVGDDYVSANVIGVQEGRGFGREGVLVNMTVQLRGEKAANEEFLKEELAQSLEAAASDLDFANASVVSPIIQRVEDVQDFDECYDDTFNDCSRSSICINLPGSYTCECKEGYQDLEPLLPGRICSGEVKDCDYCNNRGVCIMTEDDNKFCRCYRMYLGKQCEINGLVLAIALPIALALLILTMFCLLCGCRKLRQKRAQKAQAQQRVQGYGTAHGWNSRPKAMIMDSSSESSGEHRPPVHAYDGFSDDLANSTMKRSRRNDSMDDNISADFQVPTVLIPRAKHSHPNKVNAPYPNYRMPPEMDRW</sequence>
<dbReference type="PROSITE" id="PS50024">
    <property type="entry name" value="SEA"/>
    <property type="match status" value="1"/>
</dbReference>
<evidence type="ECO:0000259" key="9">
    <source>
        <dbReference type="PROSITE" id="PS50024"/>
    </source>
</evidence>
<dbReference type="PROSITE" id="PS00022">
    <property type="entry name" value="EGF_1"/>
    <property type="match status" value="1"/>
</dbReference>
<comment type="caution">
    <text evidence="11">The sequence shown here is derived from an EMBL/GenBank/DDBJ whole genome shotgun (WGS) entry which is preliminary data.</text>
</comment>
<dbReference type="CDD" id="cd00112">
    <property type="entry name" value="LDLa"/>
    <property type="match status" value="2"/>
</dbReference>
<dbReference type="SMART" id="SM00192">
    <property type="entry name" value="LDLa"/>
    <property type="match status" value="2"/>
</dbReference>
<feature type="region of interest" description="Disordered" evidence="7">
    <location>
        <begin position="3414"/>
        <end position="3491"/>
    </location>
</feature>
<dbReference type="InterPro" id="IPR002172">
    <property type="entry name" value="LDrepeatLR_classA_rpt"/>
</dbReference>
<dbReference type="InterPro" id="IPR036055">
    <property type="entry name" value="LDL_receptor-like_sf"/>
</dbReference>
<feature type="region of interest" description="Disordered" evidence="7">
    <location>
        <begin position="3683"/>
        <end position="3760"/>
    </location>
</feature>
<feature type="region of interest" description="Disordered" evidence="7">
    <location>
        <begin position="5604"/>
        <end position="5696"/>
    </location>
</feature>
<feature type="region of interest" description="Disordered" evidence="7">
    <location>
        <begin position="5835"/>
        <end position="5867"/>
    </location>
</feature>